<comment type="similarity">
    <text evidence="1">Belongs to the SOSS-C family.</text>
</comment>
<dbReference type="GO" id="GO:0006281">
    <property type="term" value="P:DNA repair"/>
    <property type="evidence" value="ECO:0007669"/>
    <property type="project" value="InterPro"/>
</dbReference>
<evidence type="ECO:0000313" key="3">
    <source>
        <dbReference type="EMBL" id="GBM50037.1"/>
    </source>
</evidence>
<dbReference type="Pfam" id="PF15925">
    <property type="entry name" value="SOSSC"/>
    <property type="match status" value="1"/>
</dbReference>
<dbReference type="OrthoDB" id="419617at2759"/>
<accession>A0A4Y2GA11</accession>
<dbReference type="AlphaFoldDB" id="A0A4Y2GA11"/>
<feature type="compositionally biased region" description="Low complexity" evidence="2">
    <location>
        <begin position="42"/>
        <end position="71"/>
    </location>
</feature>
<dbReference type="PANTHER" id="PTHR31526:SF2">
    <property type="entry name" value="SOSS COMPLEX SUBUNIT C"/>
    <property type="match status" value="1"/>
</dbReference>
<organism evidence="3 4">
    <name type="scientific">Araneus ventricosus</name>
    <name type="common">Orbweaver spider</name>
    <name type="synonym">Epeira ventricosa</name>
    <dbReference type="NCBI Taxonomy" id="182803"/>
    <lineage>
        <taxon>Eukaryota</taxon>
        <taxon>Metazoa</taxon>
        <taxon>Ecdysozoa</taxon>
        <taxon>Arthropoda</taxon>
        <taxon>Chelicerata</taxon>
        <taxon>Arachnida</taxon>
        <taxon>Araneae</taxon>
        <taxon>Araneomorphae</taxon>
        <taxon>Entelegynae</taxon>
        <taxon>Araneoidea</taxon>
        <taxon>Araneidae</taxon>
        <taxon>Araneus</taxon>
    </lineage>
</organism>
<evidence type="ECO:0000256" key="1">
    <source>
        <dbReference type="ARBA" id="ARBA00007829"/>
    </source>
</evidence>
<dbReference type="Proteomes" id="UP000499080">
    <property type="component" value="Unassembled WGS sequence"/>
</dbReference>
<gene>
    <name evidence="3" type="ORF">AVEN_69616_1</name>
</gene>
<dbReference type="GO" id="GO:0070876">
    <property type="term" value="C:SOSS complex"/>
    <property type="evidence" value="ECO:0007669"/>
    <property type="project" value="InterPro"/>
</dbReference>
<feature type="region of interest" description="Disordered" evidence="2">
    <location>
        <begin position="34"/>
        <end position="75"/>
    </location>
</feature>
<dbReference type="GO" id="GO:0005654">
    <property type="term" value="C:nucleoplasm"/>
    <property type="evidence" value="ECO:0007669"/>
    <property type="project" value="TreeGrafter"/>
</dbReference>
<reference evidence="3 4" key="1">
    <citation type="journal article" date="2019" name="Sci. Rep.">
        <title>Orb-weaving spider Araneus ventricosus genome elucidates the spidroin gene catalogue.</title>
        <authorList>
            <person name="Kono N."/>
            <person name="Nakamura H."/>
            <person name="Ohtoshi R."/>
            <person name="Moran D.A.P."/>
            <person name="Shinohara A."/>
            <person name="Yoshida Y."/>
            <person name="Fujiwara M."/>
            <person name="Mori M."/>
            <person name="Tomita M."/>
            <person name="Arakawa K."/>
        </authorList>
    </citation>
    <scope>NUCLEOTIDE SEQUENCE [LARGE SCALE GENOMIC DNA]</scope>
</reference>
<proteinExistence type="inferred from homology"/>
<name>A0A4Y2GA11_ARAVE</name>
<dbReference type="InterPro" id="IPR031821">
    <property type="entry name" value="SOSSC"/>
</dbReference>
<evidence type="ECO:0000256" key="2">
    <source>
        <dbReference type="SAM" id="MobiDB-lite"/>
    </source>
</evidence>
<comment type="caution">
    <text evidence="3">The sequence shown here is derived from an EMBL/GenBank/DDBJ whole genome shotgun (WGS) entry which is preliminary data.</text>
</comment>
<keyword evidence="4" id="KW-1185">Reference proteome</keyword>
<dbReference type="EMBL" id="BGPR01001282">
    <property type="protein sequence ID" value="GBM50037.1"/>
    <property type="molecule type" value="Genomic_DNA"/>
</dbReference>
<protein>
    <recommendedName>
        <fullName evidence="5">SOSS complex subunit C</fullName>
    </recommendedName>
</protein>
<evidence type="ECO:0000313" key="4">
    <source>
        <dbReference type="Proteomes" id="UP000499080"/>
    </source>
</evidence>
<evidence type="ECO:0008006" key="5">
    <source>
        <dbReference type="Google" id="ProtNLM"/>
    </source>
</evidence>
<sequence length="116" mass="12642">MSFQPPSAKQEQQNRKVLEEVQLQKKKLMLKQQAANVSLNNTPTSSTAPLSPSVAPGSSSSATSPMQTTSTIDYQSLNKNQRTALQHAHANSFASFIPQDSSFGNLILPVLPRFDK</sequence>
<dbReference type="PANTHER" id="PTHR31526">
    <property type="entry name" value="SOSS COMPLEX SUBUNIT C"/>
    <property type="match status" value="1"/>
</dbReference>